<feature type="active site" description="Proton acceptor" evidence="2">
    <location>
        <position position="73"/>
    </location>
</feature>
<dbReference type="InterPro" id="IPR036568">
    <property type="entry name" value="GGCT-like_sf"/>
</dbReference>
<dbReference type="GO" id="GO:0061929">
    <property type="term" value="F:gamma-glutamylaminecyclotransferase activity"/>
    <property type="evidence" value="ECO:0007669"/>
    <property type="project" value="InterPro"/>
</dbReference>
<dbReference type="InterPro" id="IPR039126">
    <property type="entry name" value="GGACT"/>
</dbReference>
<protein>
    <recommendedName>
        <fullName evidence="3">Gamma-glutamylcyclotransferase family protein</fullName>
    </recommendedName>
</protein>
<evidence type="ECO:0000259" key="4">
    <source>
        <dbReference type="Pfam" id="PF06094"/>
    </source>
</evidence>
<reference evidence="5 6" key="1">
    <citation type="submission" date="2019-07" db="EMBL/GenBank/DDBJ databases">
        <title>The draft genome sequence of Vibrio algivorus M1486.</title>
        <authorList>
            <person name="Meng X."/>
        </authorList>
    </citation>
    <scope>NUCLEOTIDE SEQUENCE [LARGE SCALE GENOMIC DNA]</scope>
    <source>
        <strain evidence="5 6">M1486</strain>
    </source>
</reference>
<dbReference type="GO" id="GO:0016740">
    <property type="term" value="F:transferase activity"/>
    <property type="evidence" value="ECO:0007669"/>
    <property type="project" value="UniProtKB-KW"/>
</dbReference>
<gene>
    <name evidence="5" type="ORF">FOF44_03910</name>
</gene>
<dbReference type="InterPro" id="IPR009288">
    <property type="entry name" value="AIG2-like_dom"/>
</dbReference>
<dbReference type="PANTHER" id="PTHR12510:SF4">
    <property type="entry name" value="GAMMA-GLUTAMYLAMINECYCLOTRANSFERASE"/>
    <property type="match status" value="1"/>
</dbReference>
<dbReference type="GO" id="GO:0005829">
    <property type="term" value="C:cytosol"/>
    <property type="evidence" value="ECO:0007669"/>
    <property type="project" value="TreeGrafter"/>
</dbReference>
<dbReference type="SUPFAM" id="SSF110857">
    <property type="entry name" value="Gamma-glutamyl cyclotransferase-like"/>
    <property type="match status" value="1"/>
</dbReference>
<dbReference type="CDD" id="cd06661">
    <property type="entry name" value="GGCT_like"/>
    <property type="match status" value="1"/>
</dbReference>
<dbReference type="Pfam" id="PF06094">
    <property type="entry name" value="GGACT"/>
    <property type="match status" value="1"/>
</dbReference>
<dbReference type="EMBL" id="VMKJ01000005">
    <property type="protein sequence ID" value="TVO38491.1"/>
    <property type="molecule type" value="Genomic_DNA"/>
</dbReference>
<dbReference type="Proteomes" id="UP000319828">
    <property type="component" value="Unassembled WGS sequence"/>
</dbReference>
<evidence type="ECO:0000256" key="1">
    <source>
        <dbReference type="ARBA" id="ARBA00008861"/>
    </source>
</evidence>
<evidence type="ECO:0000313" key="6">
    <source>
        <dbReference type="Proteomes" id="UP000319828"/>
    </source>
</evidence>
<dbReference type="PANTHER" id="PTHR12510">
    <property type="entry name" value="TROPONIN C-AKIN-1 PROTEIN"/>
    <property type="match status" value="1"/>
</dbReference>
<dbReference type="Gene3D" id="3.10.490.10">
    <property type="entry name" value="Gamma-glutamyl cyclotransferase-like"/>
    <property type="match status" value="1"/>
</dbReference>
<comment type="caution">
    <text evidence="5">The sequence shown here is derived from an EMBL/GenBank/DDBJ whole genome shotgun (WGS) entry which is preliminary data.</text>
</comment>
<evidence type="ECO:0000313" key="5">
    <source>
        <dbReference type="EMBL" id="TVO38491.1"/>
    </source>
</evidence>
<dbReference type="OrthoDB" id="482277at2"/>
<evidence type="ECO:0000256" key="2">
    <source>
        <dbReference type="PIRSR" id="PIRSR639126-1"/>
    </source>
</evidence>
<dbReference type="InterPro" id="IPR013024">
    <property type="entry name" value="GGCT-like"/>
</dbReference>
<organism evidence="5 6">
    <name type="scientific">Vibrio algivorus</name>
    <dbReference type="NCBI Taxonomy" id="1667024"/>
    <lineage>
        <taxon>Bacteria</taxon>
        <taxon>Pseudomonadati</taxon>
        <taxon>Pseudomonadota</taxon>
        <taxon>Gammaproteobacteria</taxon>
        <taxon>Vibrionales</taxon>
        <taxon>Vibrionaceae</taxon>
        <taxon>Vibrio</taxon>
    </lineage>
</organism>
<comment type="similarity">
    <text evidence="1 3">Belongs to the gamma-glutamylcyclotransferase family.</text>
</comment>
<feature type="domain" description="Gamma-glutamylcyclotransferase AIG2-like" evidence="4">
    <location>
        <begin position="5"/>
        <end position="112"/>
    </location>
</feature>
<proteinExistence type="inferred from homology"/>
<accession>A0A557PCV8</accession>
<evidence type="ECO:0000256" key="3">
    <source>
        <dbReference type="RuleBase" id="RU367036"/>
    </source>
</evidence>
<keyword evidence="5" id="KW-0808">Transferase</keyword>
<name>A0A557PCV8_9VIBR</name>
<dbReference type="RefSeq" id="WP_144387532.1">
    <property type="nucleotide sequence ID" value="NZ_CANNCB010000002.1"/>
</dbReference>
<dbReference type="AlphaFoldDB" id="A0A557PCV8"/>
<sequence>MSHRVLVYGTLRQGELNHHLLSDSQFLGNVATQAHFQLFDLGPYPAAIKGEQSLIAEVYLVADETMRKLDILEDYPNEYERELVTTPHGLAWIYLYQNKDLLKKEISSGDWCKRDEGSY</sequence>